<feature type="compositionally biased region" description="Basic and acidic residues" evidence="1">
    <location>
        <begin position="238"/>
        <end position="249"/>
    </location>
</feature>
<dbReference type="InterPro" id="IPR004875">
    <property type="entry name" value="DDE_SF_endonuclease_dom"/>
</dbReference>
<evidence type="ECO:0000313" key="4">
    <source>
        <dbReference type="EMBL" id="KAJ8876375.1"/>
    </source>
</evidence>
<evidence type="ECO:0000259" key="3">
    <source>
        <dbReference type="Pfam" id="PF16017"/>
    </source>
</evidence>
<dbReference type="InterPro" id="IPR039885">
    <property type="entry name" value="BTBD10/KCTD20_BTB/POZ"/>
</dbReference>
<name>A0ABQ9GWH0_9NEOP</name>
<feature type="region of interest" description="Disordered" evidence="1">
    <location>
        <begin position="231"/>
        <end position="253"/>
    </location>
</feature>
<proteinExistence type="predicted"/>
<feature type="compositionally biased region" description="Basic and acidic residues" evidence="1">
    <location>
        <begin position="171"/>
        <end position="182"/>
    </location>
</feature>
<evidence type="ECO:0000259" key="2">
    <source>
        <dbReference type="Pfam" id="PF03184"/>
    </source>
</evidence>
<feature type="compositionally biased region" description="Polar residues" evidence="1">
    <location>
        <begin position="484"/>
        <end position="493"/>
    </location>
</feature>
<dbReference type="Pfam" id="PF16017">
    <property type="entry name" value="BTB_3"/>
    <property type="match status" value="1"/>
</dbReference>
<feature type="region of interest" description="Disordered" evidence="1">
    <location>
        <begin position="468"/>
        <end position="493"/>
    </location>
</feature>
<evidence type="ECO:0000256" key="1">
    <source>
        <dbReference type="SAM" id="MobiDB-lite"/>
    </source>
</evidence>
<evidence type="ECO:0000313" key="5">
    <source>
        <dbReference type="Proteomes" id="UP001159363"/>
    </source>
</evidence>
<feature type="region of interest" description="Disordered" evidence="1">
    <location>
        <begin position="95"/>
        <end position="124"/>
    </location>
</feature>
<keyword evidence="5" id="KW-1185">Reference proteome</keyword>
<gene>
    <name evidence="4" type="ORF">PR048_020820</name>
</gene>
<dbReference type="Pfam" id="PF03184">
    <property type="entry name" value="DDE_1"/>
    <property type="match status" value="1"/>
</dbReference>
<feature type="domain" description="BTBD10/KCTD20 BTB/POZ" evidence="3">
    <location>
        <begin position="502"/>
        <end position="535"/>
    </location>
</feature>
<organism evidence="4 5">
    <name type="scientific">Dryococelus australis</name>
    <dbReference type="NCBI Taxonomy" id="614101"/>
    <lineage>
        <taxon>Eukaryota</taxon>
        <taxon>Metazoa</taxon>
        <taxon>Ecdysozoa</taxon>
        <taxon>Arthropoda</taxon>
        <taxon>Hexapoda</taxon>
        <taxon>Insecta</taxon>
        <taxon>Pterygota</taxon>
        <taxon>Neoptera</taxon>
        <taxon>Polyneoptera</taxon>
        <taxon>Phasmatodea</taxon>
        <taxon>Verophasmatodea</taxon>
        <taxon>Anareolatae</taxon>
        <taxon>Phasmatidae</taxon>
        <taxon>Eurycanthinae</taxon>
        <taxon>Dryococelus</taxon>
    </lineage>
</organism>
<protein>
    <recommendedName>
        <fullName evidence="6">DDE-1 domain-containing protein</fullName>
    </recommendedName>
</protein>
<feature type="region of interest" description="Disordered" evidence="1">
    <location>
        <begin position="164"/>
        <end position="190"/>
    </location>
</feature>
<sequence>MMVGGSLKEKFHKLLDKEIFTGDQIFNCDETGLNFKILPAKTRVQLSLKQQHLATNVNNNLPRKAILLLGDAPSHPNEEQLEDGEIKAMFLPPNVTANCQPVDQGDEKEESRDSGQLGNTNQERILEGCDEATVEVRMRKKNLVIVSNLRILIRKEYWKGVMKQQWSNSGGKDEKEESRDSEQLENTNQERILEGCDEATVEVRMRKKNLVIVSNLRILIRKEYWKGAMKQQWSNSGGKDEKEESRDSEQLVNTNQERILEGCDEATVEVRIRKKNLVIVGNLGILIRKEYWKGVMKQQWSNSGGKDKKEESRDSEQLENTNQERILEGCDEATVEVRMRKKNLVISGDRISHTEGHKALEIALKYVEQLEETSSSTEVLLLQRLHDLAGTTVAERLDCSPSKVIQVQFPCGSLLEIVRDNVTGWRVFLGISHFPRHCMLVLLHSHLISSSSPLKTSLSRNQHHSLCPAKNQMGQHGRDRDIDSPQSSGSSLNMVGTCNDERVTLVVDSTRFVMDPSLFTAHPNTMLGSRTFSMELFDSTCHELPRLYFLPTAKDGRSMPNLYCSPAKPSRLCIELLQVLKCTTGWHH</sequence>
<reference evidence="4 5" key="1">
    <citation type="submission" date="2023-02" db="EMBL/GenBank/DDBJ databases">
        <title>LHISI_Scaffold_Assembly.</title>
        <authorList>
            <person name="Stuart O.P."/>
            <person name="Cleave R."/>
            <person name="Magrath M.J.L."/>
            <person name="Mikheyev A.S."/>
        </authorList>
    </citation>
    <scope>NUCLEOTIDE SEQUENCE [LARGE SCALE GENOMIC DNA]</scope>
    <source>
        <strain evidence="4">Daus_M_001</strain>
        <tissue evidence="4">Leg muscle</tissue>
    </source>
</reference>
<feature type="region of interest" description="Disordered" evidence="1">
    <location>
        <begin position="300"/>
        <end position="324"/>
    </location>
</feature>
<dbReference type="EMBL" id="JARBHB010000008">
    <property type="protein sequence ID" value="KAJ8876375.1"/>
    <property type="molecule type" value="Genomic_DNA"/>
</dbReference>
<evidence type="ECO:0008006" key="6">
    <source>
        <dbReference type="Google" id="ProtNLM"/>
    </source>
</evidence>
<feature type="compositionally biased region" description="Basic and acidic residues" evidence="1">
    <location>
        <begin position="305"/>
        <end position="316"/>
    </location>
</feature>
<comment type="caution">
    <text evidence="4">The sequence shown here is derived from an EMBL/GenBank/DDBJ whole genome shotgun (WGS) entry which is preliminary data.</text>
</comment>
<feature type="domain" description="DDE-1" evidence="2">
    <location>
        <begin position="52"/>
        <end position="105"/>
    </location>
</feature>
<feature type="compositionally biased region" description="Polar residues" evidence="1">
    <location>
        <begin position="114"/>
        <end position="123"/>
    </location>
</feature>
<accession>A0ABQ9GWH0</accession>
<dbReference type="Proteomes" id="UP001159363">
    <property type="component" value="Chromosome 7"/>
</dbReference>